<evidence type="ECO:0000313" key="2">
    <source>
        <dbReference type="EMBL" id="AAM50836.2"/>
    </source>
</evidence>
<feature type="non-terminal residue" evidence="2">
    <location>
        <position position="1"/>
    </location>
</feature>
<dbReference type="EMBL" id="AY118976">
    <property type="protein sequence ID" value="AAM50836.2"/>
    <property type="molecule type" value="mRNA"/>
</dbReference>
<dbReference type="OrthoDB" id="6343684at2759"/>
<feature type="compositionally biased region" description="Low complexity" evidence="1">
    <location>
        <begin position="103"/>
        <end position="115"/>
    </location>
</feature>
<evidence type="ECO:0000313" key="3">
    <source>
        <dbReference type="FlyBase" id="FBgn0036109"/>
    </source>
</evidence>
<feature type="compositionally biased region" description="Polar residues" evidence="1">
    <location>
        <begin position="117"/>
        <end position="147"/>
    </location>
</feature>
<reference evidence="2" key="1">
    <citation type="submission" date="2006-11" db="EMBL/GenBank/DDBJ databases">
        <authorList>
            <person name="Stapleton M."/>
            <person name="Carlson J."/>
            <person name="Frise E."/>
            <person name="Kapadia B."/>
            <person name="Park S."/>
            <person name="Wan K."/>
            <person name="Yu C."/>
            <person name="Celniker S."/>
        </authorList>
    </citation>
    <scope>NUCLEOTIDE SEQUENCE</scope>
    <source>
        <strain evidence="2">Berkeley</strain>
    </source>
</reference>
<dbReference type="GO" id="GO:0062129">
    <property type="term" value="C:chitin-based extracellular matrix"/>
    <property type="evidence" value="ECO:0000255"/>
    <property type="project" value="FlyBase"/>
</dbReference>
<protein>
    <submittedName>
        <fullName evidence="2">LP01241p</fullName>
    </submittedName>
</protein>
<feature type="compositionally biased region" description="Low complexity" evidence="1">
    <location>
        <begin position="35"/>
        <end position="61"/>
    </location>
</feature>
<evidence type="ECO:0000256" key="1">
    <source>
        <dbReference type="SAM" id="MobiDB-lite"/>
    </source>
</evidence>
<dbReference type="FlyBase" id="FBgn0036109">
    <property type="gene designation" value="Cpr67Fa2"/>
</dbReference>
<accession>Q7JVF8</accession>
<gene>
    <name evidence="3" type="primary">Cpr67Fa2</name>
    <name evidence="2 3" type="ORF">CG18349</name>
</gene>
<organism evidence="2">
    <name type="scientific">Drosophila melanogaster</name>
    <name type="common">Fruit fly</name>
    <dbReference type="NCBI Taxonomy" id="7227"/>
    <lineage>
        <taxon>Eukaryota</taxon>
        <taxon>Metazoa</taxon>
        <taxon>Ecdysozoa</taxon>
        <taxon>Arthropoda</taxon>
        <taxon>Hexapoda</taxon>
        <taxon>Insecta</taxon>
        <taxon>Pterygota</taxon>
        <taxon>Neoptera</taxon>
        <taxon>Endopterygota</taxon>
        <taxon>Diptera</taxon>
        <taxon>Brachycera</taxon>
        <taxon>Muscomorpha</taxon>
        <taxon>Ephydroidea</taxon>
        <taxon>Drosophilidae</taxon>
        <taxon>Drosophila</taxon>
        <taxon>Sophophora</taxon>
    </lineage>
</organism>
<sequence length="147" mass="15672">RTPPNQPICSATCSSPPPSWPAPTVPPPTTRKLVPTSPRSAPTSSPRATTTTSTRPATASPPRSPELVETTPTEASRGTRQRVSSSRSRTWPTRTATSHRELSCPLLPQSQLPSLGAWSTSVPIPSMSSRSTAGPPSRRSLVNRNRD</sequence>
<feature type="region of interest" description="Disordered" evidence="1">
    <location>
        <begin position="1"/>
        <end position="147"/>
    </location>
</feature>
<dbReference type="AlphaFoldDB" id="Q7JVF8"/>
<feature type="compositionally biased region" description="Low complexity" evidence="1">
    <location>
        <begin position="76"/>
        <end position="96"/>
    </location>
</feature>
<feature type="compositionally biased region" description="Pro residues" evidence="1">
    <location>
        <begin position="15"/>
        <end position="29"/>
    </location>
</feature>
<dbReference type="GO" id="GO:0040003">
    <property type="term" value="P:chitin-based cuticle development"/>
    <property type="evidence" value="ECO:0000255"/>
    <property type="project" value="FlyBase"/>
</dbReference>
<dbReference type="GO" id="GO:0008010">
    <property type="term" value="F:structural constituent of chitin-based larval cuticle"/>
    <property type="evidence" value="ECO:0000255"/>
    <property type="project" value="FlyBase"/>
</dbReference>
<proteinExistence type="evidence at transcript level"/>
<name>Q7JVF8_DROME</name>
<dbReference type="AGR" id="FB:FBgn0036109"/>